<name>A0ACC1Q1B8_9APHY</name>
<reference evidence="1" key="1">
    <citation type="submission" date="2022-08" db="EMBL/GenBank/DDBJ databases">
        <title>Genome Sequence of Pycnoporus sanguineus.</title>
        <authorList>
            <person name="Buettner E."/>
        </authorList>
    </citation>
    <scope>NUCLEOTIDE SEQUENCE</scope>
    <source>
        <strain evidence="1">CG-C14</strain>
    </source>
</reference>
<dbReference type="Proteomes" id="UP001144978">
    <property type="component" value="Unassembled WGS sequence"/>
</dbReference>
<dbReference type="EMBL" id="JANSHE010000773">
    <property type="protein sequence ID" value="KAJ3007210.1"/>
    <property type="molecule type" value="Genomic_DNA"/>
</dbReference>
<accession>A0ACC1Q1B8</accession>
<gene>
    <name evidence="1" type="ORF">NUW54_g3636</name>
</gene>
<organism evidence="1 2">
    <name type="scientific">Trametes sanguinea</name>
    <dbReference type="NCBI Taxonomy" id="158606"/>
    <lineage>
        <taxon>Eukaryota</taxon>
        <taxon>Fungi</taxon>
        <taxon>Dikarya</taxon>
        <taxon>Basidiomycota</taxon>
        <taxon>Agaricomycotina</taxon>
        <taxon>Agaricomycetes</taxon>
        <taxon>Polyporales</taxon>
        <taxon>Polyporaceae</taxon>
        <taxon>Trametes</taxon>
    </lineage>
</organism>
<sequence>MQKCCCLRLRITALPLVELAAVPEYAYREGTTTAEYKETRWLWHKVLDPLGAYVRILKKEVCSDPVVHCNGGQAAAAGLVISWRWLTTYTALLVLNYNGLPVAVGGKGTRPPRAITITAYAFLEPAPRKMSVRPGNPPSTPVRGAPQAAYSTPPPTIVRPHPLTPAHAPVAVGLRKPEQITLREYWAELARNIRNDIPADTDDFALFTIANADSREWAHKTYEEVLAELIDPEWTEFVQSNCGGGDDDESEQEARHLWATFMDKLIEPTGEKPLPGDQRVEYIAIGGTGYSLHFWPGSLTWAEYCMDFVKANDLSGRAAVNVPEGYAVWVIPDADVDSGGALWMFSACTELASIERTYGIEPKDIKPGEEKFVLRDGMHCQLVRDEHLLFRFQVPRRPGVYDGVQESPNNPLLRPIRG</sequence>
<protein>
    <submittedName>
        <fullName evidence="1">Uncharacterized protein</fullName>
    </submittedName>
</protein>
<comment type="caution">
    <text evidence="1">The sequence shown here is derived from an EMBL/GenBank/DDBJ whole genome shotgun (WGS) entry which is preliminary data.</text>
</comment>
<keyword evidence="2" id="KW-1185">Reference proteome</keyword>
<evidence type="ECO:0000313" key="2">
    <source>
        <dbReference type="Proteomes" id="UP001144978"/>
    </source>
</evidence>
<proteinExistence type="predicted"/>
<evidence type="ECO:0000313" key="1">
    <source>
        <dbReference type="EMBL" id="KAJ3007210.1"/>
    </source>
</evidence>